<sequence>MTRIGYQIPNFTYPGVGPAELFDAVAKQAAAADRSGFDTIMVMDHFYQLPMLGEPSKYMLECYSTLAALAQHTTKARLASLVTGNTYRNPALLAKTITTLDIVSGGRAQLGIGAGWFELEHDSLGFEFGTFTDRFEKLEEALQIILPMLRDERPTFAGKHYSVDNAINQPAPISRIPVMIGGSGEKKTLRMVAQYADSANFTCGLDEVPRKMEALAAHCERLGRDRSEITVSKMGFCVIAPTVDQAYQEAKSYMLGMGVDLDAVDEATRDMFLSAVWWGGSEEIEEWFVKVKDLGLDGVTVSLPANGTLPERIEQLGEVAIKVFGGAN</sequence>
<organism evidence="6">
    <name type="scientific">freshwater metagenome</name>
    <dbReference type="NCBI Taxonomy" id="449393"/>
    <lineage>
        <taxon>unclassified sequences</taxon>
        <taxon>metagenomes</taxon>
        <taxon>ecological metagenomes</taxon>
    </lineage>
</organism>
<dbReference type="PANTHER" id="PTHR42847:SF8">
    <property type="entry name" value="CONSERVED PROTEIN"/>
    <property type="match status" value="1"/>
</dbReference>
<dbReference type="EMBL" id="CAESAL010000013">
    <property type="protein sequence ID" value="CAB4335785.1"/>
    <property type="molecule type" value="Genomic_DNA"/>
</dbReference>
<dbReference type="Gene3D" id="3.20.20.30">
    <property type="entry name" value="Luciferase-like domain"/>
    <property type="match status" value="1"/>
</dbReference>
<dbReference type="InterPro" id="IPR019952">
    <property type="entry name" value="F420_OxRdatse_Rv1855c_pred"/>
</dbReference>
<protein>
    <submittedName>
        <fullName evidence="6">Unannotated protein</fullName>
    </submittedName>
</protein>
<evidence type="ECO:0000256" key="2">
    <source>
        <dbReference type="ARBA" id="ARBA00022643"/>
    </source>
</evidence>
<keyword evidence="3" id="KW-0560">Oxidoreductase</keyword>
<gene>
    <name evidence="6" type="ORF">UFOPK3331_00568</name>
</gene>
<dbReference type="InterPro" id="IPR036661">
    <property type="entry name" value="Luciferase-like_sf"/>
</dbReference>
<keyword evidence="2" id="KW-0288">FMN</keyword>
<dbReference type="Pfam" id="PF00296">
    <property type="entry name" value="Bac_luciferase"/>
    <property type="match status" value="1"/>
</dbReference>
<keyword evidence="1" id="KW-0285">Flavoprotein</keyword>
<feature type="domain" description="Luciferase-like" evidence="5">
    <location>
        <begin position="4"/>
        <end position="258"/>
    </location>
</feature>
<dbReference type="NCBIfam" id="TIGR03560">
    <property type="entry name" value="F420_Rv1855c"/>
    <property type="match status" value="1"/>
</dbReference>
<proteinExistence type="predicted"/>
<dbReference type="AlphaFoldDB" id="A0A6J5YZ86"/>
<accession>A0A6J5YZ86</accession>
<name>A0A6J5YZ86_9ZZZZ</name>
<evidence type="ECO:0000259" key="5">
    <source>
        <dbReference type="Pfam" id="PF00296"/>
    </source>
</evidence>
<dbReference type="SUPFAM" id="SSF51679">
    <property type="entry name" value="Bacterial luciferase-like"/>
    <property type="match status" value="1"/>
</dbReference>
<dbReference type="PANTHER" id="PTHR42847">
    <property type="entry name" value="ALKANESULFONATE MONOOXYGENASE"/>
    <property type="match status" value="1"/>
</dbReference>
<evidence type="ECO:0000256" key="3">
    <source>
        <dbReference type="ARBA" id="ARBA00023002"/>
    </source>
</evidence>
<dbReference type="InterPro" id="IPR050172">
    <property type="entry name" value="SsuD_RutA_monooxygenase"/>
</dbReference>
<dbReference type="GO" id="GO:0008726">
    <property type="term" value="F:alkanesulfonate monooxygenase activity"/>
    <property type="evidence" value="ECO:0007669"/>
    <property type="project" value="TreeGrafter"/>
</dbReference>
<dbReference type="GO" id="GO:0046306">
    <property type="term" value="P:alkanesulfonate catabolic process"/>
    <property type="evidence" value="ECO:0007669"/>
    <property type="project" value="TreeGrafter"/>
</dbReference>
<dbReference type="InterPro" id="IPR011251">
    <property type="entry name" value="Luciferase-like_dom"/>
</dbReference>
<evidence type="ECO:0000256" key="4">
    <source>
        <dbReference type="ARBA" id="ARBA00023033"/>
    </source>
</evidence>
<reference evidence="6" key="1">
    <citation type="submission" date="2020-05" db="EMBL/GenBank/DDBJ databases">
        <authorList>
            <person name="Chiriac C."/>
            <person name="Salcher M."/>
            <person name="Ghai R."/>
            <person name="Kavagutti S V."/>
        </authorList>
    </citation>
    <scope>NUCLEOTIDE SEQUENCE</scope>
</reference>
<evidence type="ECO:0000313" key="6">
    <source>
        <dbReference type="EMBL" id="CAB4335785.1"/>
    </source>
</evidence>
<keyword evidence="4" id="KW-0503">Monooxygenase</keyword>
<evidence type="ECO:0000256" key="1">
    <source>
        <dbReference type="ARBA" id="ARBA00022630"/>
    </source>
</evidence>